<organism evidence="2 3">
    <name type="scientific">Dietzia lutea</name>
    <dbReference type="NCBI Taxonomy" id="546160"/>
    <lineage>
        <taxon>Bacteria</taxon>
        <taxon>Bacillati</taxon>
        <taxon>Actinomycetota</taxon>
        <taxon>Actinomycetes</taxon>
        <taxon>Mycobacteriales</taxon>
        <taxon>Dietziaceae</taxon>
        <taxon>Dietzia</taxon>
    </lineage>
</organism>
<dbReference type="InterPro" id="IPR032710">
    <property type="entry name" value="NTF2-like_dom_sf"/>
</dbReference>
<feature type="domain" description="SnoaL-like" evidence="1">
    <location>
        <begin position="15"/>
        <end position="115"/>
    </location>
</feature>
<sequence>MSDEQATEVDAGRVARAFLEAVFAGDFTTACARSSPELLLRIEGQDTVEGHAGLREIMDLSAEVCTDIEMRIHHVLGADETAAINRTTRVTINGKRLTVEVGAFFTVRDGLVCEWTDYQDAQALLRAMGH</sequence>
<protein>
    <recommendedName>
        <fullName evidence="1">SnoaL-like domain-containing protein</fullName>
    </recommendedName>
</protein>
<reference evidence="2 3" key="1">
    <citation type="submission" date="2016-04" db="EMBL/GenBank/DDBJ databases">
        <title>Complete genome sequence of Dietzia lutea YIM 80766T, a strain isolated from desert soil in Egypt.</title>
        <authorList>
            <person name="Zhao J."/>
            <person name="Hu B."/>
            <person name="Geng S."/>
            <person name="Nie Y."/>
            <person name="Tang Y."/>
        </authorList>
    </citation>
    <scope>NUCLEOTIDE SEQUENCE [LARGE SCALE GENOMIC DNA]</scope>
    <source>
        <strain evidence="2 3">YIM 80766</strain>
    </source>
</reference>
<dbReference type="OrthoDB" id="9781757at2"/>
<dbReference type="Proteomes" id="UP000244928">
    <property type="component" value="Chromosome"/>
</dbReference>
<accession>A0A2S1R599</accession>
<evidence type="ECO:0000313" key="2">
    <source>
        <dbReference type="EMBL" id="AWH91435.1"/>
    </source>
</evidence>
<proteinExistence type="predicted"/>
<dbReference type="SUPFAM" id="SSF54427">
    <property type="entry name" value="NTF2-like"/>
    <property type="match status" value="1"/>
</dbReference>
<keyword evidence="3" id="KW-1185">Reference proteome</keyword>
<dbReference type="InterPro" id="IPR037401">
    <property type="entry name" value="SnoaL-like"/>
</dbReference>
<evidence type="ECO:0000259" key="1">
    <source>
        <dbReference type="Pfam" id="PF12680"/>
    </source>
</evidence>
<dbReference type="RefSeq" id="WP_108846694.1">
    <property type="nucleotide sequence ID" value="NZ_CP015449.1"/>
</dbReference>
<dbReference type="KEGG" id="dlu:A6035_03760"/>
<dbReference type="Pfam" id="PF12680">
    <property type="entry name" value="SnoaL_2"/>
    <property type="match status" value="1"/>
</dbReference>
<name>A0A2S1R599_9ACTN</name>
<evidence type="ECO:0000313" key="3">
    <source>
        <dbReference type="Proteomes" id="UP000244928"/>
    </source>
</evidence>
<dbReference type="EMBL" id="CP015449">
    <property type="protein sequence ID" value="AWH91435.1"/>
    <property type="molecule type" value="Genomic_DNA"/>
</dbReference>
<dbReference type="Gene3D" id="3.10.450.50">
    <property type="match status" value="1"/>
</dbReference>
<gene>
    <name evidence="2" type="ORF">A6035_03760</name>
</gene>
<dbReference type="AlphaFoldDB" id="A0A2S1R599"/>